<reference evidence="5 6" key="1">
    <citation type="submission" date="2013-03" db="EMBL/GenBank/DDBJ databases">
        <title>The Genome Sequence of Phialophora europaea CBS 101466.</title>
        <authorList>
            <consortium name="The Broad Institute Genomics Platform"/>
            <person name="Cuomo C."/>
            <person name="de Hoog S."/>
            <person name="Gorbushina A."/>
            <person name="Walker B."/>
            <person name="Young S.K."/>
            <person name="Zeng Q."/>
            <person name="Gargeya S."/>
            <person name="Fitzgerald M."/>
            <person name="Haas B."/>
            <person name="Abouelleil A."/>
            <person name="Allen A.W."/>
            <person name="Alvarado L."/>
            <person name="Arachchi H.M."/>
            <person name="Berlin A.M."/>
            <person name="Chapman S.B."/>
            <person name="Gainer-Dewar J."/>
            <person name="Goldberg J."/>
            <person name="Griggs A."/>
            <person name="Gujja S."/>
            <person name="Hansen M."/>
            <person name="Howarth C."/>
            <person name="Imamovic A."/>
            <person name="Ireland A."/>
            <person name="Larimer J."/>
            <person name="McCowan C."/>
            <person name="Murphy C."/>
            <person name="Pearson M."/>
            <person name="Poon T.W."/>
            <person name="Priest M."/>
            <person name="Roberts A."/>
            <person name="Saif S."/>
            <person name="Shea T."/>
            <person name="Sisk P."/>
            <person name="Sykes S."/>
            <person name="Wortman J."/>
            <person name="Nusbaum C."/>
            <person name="Birren B."/>
        </authorList>
    </citation>
    <scope>NUCLEOTIDE SEQUENCE [LARGE SCALE GENOMIC DNA]</scope>
    <source>
        <strain evidence="5 6">CBS 101466</strain>
    </source>
</reference>
<dbReference type="PANTHER" id="PTHR48051:SF1">
    <property type="entry name" value="RAS SUPPRESSOR PROTEIN 1"/>
    <property type="match status" value="1"/>
</dbReference>
<evidence type="ECO:0000259" key="4">
    <source>
        <dbReference type="Pfam" id="PF23598"/>
    </source>
</evidence>
<dbReference type="InterPro" id="IPR055414">
    <property type="entry name" value="LRR_R13L4/SHOC2-like"/>
</dbReference>
<evidence type="ECO:0000256" key="1">
    <source>
        <dbReference type="ARBA" id="ARBA00022614"/>
    </source>
</evidence>
<dbReference type="VEuPathDB" id="FungiDB:HMPREF1541_04461"/>
<dbReference type="EMBL" id="KB822720">
    <property type="protein sequence ID" value="ETN40185.1"/>
    <property type="molecule type" value="Genomic_DNA"/>
</dbReference>
<keyword evidence="6" id="KW-1185">Reference proteome</keyword>
<protein>
    <recommendedName>
        <fullName evidence="4">Disease resistance R13L4/SHOC-2-like LRR domain-containing protein</fullName>
    </recommendedName>
</protein>
<feature type="compositionally biased region" description="Polar residues" evidence="3">
    <location>
        <begin position="20"/>
        <end position="30"/>
    </location>
</feature>
<dbReference type="AlphaFoldDB" id="W2RV52"/>
<keyword evidence="1" id="KW-0433">Leucine-rich repeat</keyword>
<dbReference type="OrthoDB" id="1394818at2759"/>
<gene>
    <name evidence="5" type="ORF">HMPREF1541_04461</name>
</gene>
<dbReference type="SMART" id="SM00369">
    <property type="entry name" value="LRR_TYP"/>
    <property type="match status" value="2"/>
</dbReference>
<dbReference type="GeneID" id="19971800"/>
<proteinExistence type="predicted"/>
<feature type="region of interest" description="Disordered" evidence="3">
    <location>
        <begin position="345"/>
        <end position="372"/>
    </location>
</feature>
<feature type="region of interest" description="Disordered" evidence="3">
    <location>
        <begin position="283"/>
        <end position="320"/>
    </location>
</feature>
<sequence>MIQPDDVRMPRSTRFDVSSPRASSENNRPNINPPDLRSLTQDSPPRKRETKGTSPMFAANTLTAEQTTELFQKRLAEAQQHNEQVLDKEGVTDVLRPKVTLDLGSSSIARLPEAVIDLIKDEVDRLALSYNQIWHIPLRVHECTHLRYLNIRNNVFREIPRGVYKLPYLEILDISRNKVKKISREIRSLSSLRVLSITDNKIDELPTELCEMNMLELLRIRGNPLKEKLKKVIEAKEAEVSFLEMNEQEREKTITAEIKRHLRASHPVIAPIDVEAAQQFEEPPMETPRPAKRIPSSRFPVIPSTGNSDGSSPPNMINPPPIPTRSHFRMTSGQGMAIKRPGIAPLISSDRIRSSSDAIVQNPRAKRMGMLRNKAELDSIEESRANRNSHLRGFSHASALKRGGALASPSTSAGTSSPNSPRNRREQYVRRLSSLPEHKVESEWQNPVVQGGKGILYALYQVHPQISGLLAAVRGRDGKRSSLEVIFFYASTHVDRLNESLELADAMDPDDAVEYEQVEERIKEDCAHCITAYSQVASRLQDSMKRIIAGSDPRYVRTLMLLLYGSVMELRNAISGFGFDVRVTTFSHKRQRSSGSKHPIQTIPEEFVAVNRSATPTREGIVHQRPGLRLRSDTTIQHPPPENLSTPQPTPVNQSMHLTGTTMNGNTYHSTTTSSTNGTTVAGSSYGSRSRSNSRNTSNPSSMASSIASTPRSNDGFHLPRSTSYFARINPSTGLTESQEEALFGQIFMSLTRAYEAALQAVPTAREHFSRCLDASREGRQTRAIQELWTALVYRCKQCYDVSEALQMRLTSMRIKDEGGRNDPSFWLLCKTFLQSFVELVTEMKELRNLRLLPQELILILRPVQKTSREAGRLIEQSPWRALTDGVTTMPAPTPYTSGSGIPPPVRSDSFDTPHLGPPVRSDSYSYMNGGGNGNGYPVRENLSLSTAPQHPQLLRMHTSPSAISSAPAVQPLSALPPDLSAVPGFDRMHGPSPLTSPLPATPLSAALGPAAQATIPTSAPPTAVPTSANPINLFRGDVFQRADALLSSTGSGGTGMNWSIRR</sequence>
<feature type="domain" description="Disease resistance R13L4/SHOC-2-like LRR" evidence="4">
    <location>
        <begin position="141"/>
        <end position="252"/>
    </location>
</feature>
<dbReference type="PANTHER" id="PTHR48051">
    <property type="match status" value="1"/>
</dbReference>
<organism evidence="5 6">
    <name type="scientific">Cyphellophora europaea (strain CBS 101466)</name>
    <name type="common">Phialophora europaea</name>
    <dbReference type="NCBI Taxonomy" id="1220924"/>
    <lineage>
        <taxon>Eukaryota</taxon>
        <taxon>Fungi</taxon>
        <taxon>Dikarya</taxon>
        <taxon>Ascomycota</taxon>
        <taxon>Pezizomycotina</taxon>
        <taxon>Eurotiomycetes</taxon>
        <taxon>Chaetothyriomycetidae</taxon>
        <taxon>Chaetothyriales</taxon>
        <taxon>Cyphellophoraceae</taxon>
        <taxon>Cyphellophora</taxon>
    </lineage>
</organism>
<dbReference type="Proteomes" id="UP000030752">
    <property type="component" value="Unassembled WGS sequence"/>
</dbReference>
<keyword evidence="2" id="KW-0677">Repeat</keyword>
<dbReference type="eggNOG" id="KOG0619">
    <property type="taxonomic scope" value="Eukaryota"/>
</dbReference>
<name>W2RV52_CYPE1</name>
<feature type="region of interest" description="Disordered" evidence="3">
    <location>
        <begin position="401"/>
        <end position="426"/>
    </location>
</feature>
<accession>W2RV52</accession>
<evidence type="ECO:0000256" key="2">
    <source>
        <dbReference type="ARBA" id="ARBA00022737"/>
    </source>
</evidence>
<dbReference type="RefSeq" id="XP_008717028.1">
    <property type="nucleotide sequence ID" value="XM_008718806.1"/>
</dbReference>
<feature type="region of interest" description="Disordered" evidence="3">
    <location>
        <begin position="614"/>
        <end position="719"/>
    </location>
</feature>
<feature type="compositionally biased region" description="Polar residues" evidence="3">
    <location>
        <begin position="633"/>
        <end position="663"/>
    </location>
</feature>
<dbReference type="HOGENOM" id="CLU_005610_1_0_1"/>
<dbReference type="InterPro" id="IPR050216">
    <property type="entry name" value="LRR_domain-containing"/>
</dbReference>
<dbReference type="InterPro" id="IPR003591">
    <property type="entry name" value="Leu-rich_rpt_typical-subtyp"/>
</dbReference>
<feature type="compositionally biased region" description="Low complexity" evidence="3">
    <location>
        <begin position="403"/>
        <end position="421"/>
    </location>
</feature>
<dbReference type="InParanoid" id="W2RV52"/>
<evidence type="ECO:0000313" key="5">
    <source>
        <dbReference type="EMBL" id="ETN40185.1"/>
    </source>
</evidence>
<dbReference type="GO" id="GO:0005737">
    <property type="term" value="C:cytoplasm"/>
    <property type="evidence" value="ECO:0007669"/>
    <property type="project" value="TreeGrafter"/>
</dbReference>
<dbReference type="InterPro" id="IPR019487">
    <property type="entry name" value="RAM_signalling_pathway_SOG2"/>
</dbReference>
<dbReference type="Pfam" id="PF23598">
    <property type="entry name" value="LRR_14"/>
    <property type="match status" value="1"/>
</dbReference>
<dbReference type="InterPro" id="IPR032675">
    <property type="entry name" value="LRR_dom_sf"/>
</dbReference>
<feature type="compositionally biased region" description="Low complexity" evidence="3">
    <location>
        <begin position="664"/>
        <end position="713"/>
    </location>
</feature>
<dbReference type="SUPFAM" id="SSF52058">
    <property type="entry name" value="L domain-like"/>
    <property type="match status" value="1"/>
</dbReference>
<dbReference type="Gene3D" id="3.80.10.10">
    <property type="entry name" value="Ribonuclease Inhibitor"/>
    <property type="match status" value="1"/>
</dbReference>
<dbReference type="STRING" id="1220924.W2RV52"/>
<evidence type="ECO:0000256" key="3">
    <source>
        <dbReference type="SAM" id="MobiDB-lite"/>
    </source>
</evidence>
<dbReference type="Pfam" id="PF10428">
    <property type="entry name" value="SOG2"/>
    <property type="match status" value="1"/>
</dbReference>
<evidence type="ECO:0000313" key="6">
    <source>
        <dbReference type="Proteomes" id="UP000030752"/>
    </source>
</evidence>
<feature type="region of interest" description="Disordered" evidence="3">
    <location>
        <begin position="1"/>
        <end position="57"/>
    </location>
</feature>